<evidence type="ECO:0000256" key="1">
    <source>
        <dbReference type="SAM" id="MobiDB-lite"/>
    </source>
</evidence>
<dbReference type="RefSeq" id="WP_136436819.1">
    <property type="nucleotide sequence ID" value="NZ_JBHSNS010000006.1"/>
</dbReference>
<gene>
    <name evidence="2" type="ORF">ACFPQB_12865</name>
</gene>
<reference evidence="3" key="1">
    <citation type="journal article" date="2019" name="Int. J. Syst. Evol. Microbiol.">
        <title>The Global Catalogue of Microorganisms (GCM) 10K type strain sequencing project: providing services to taxonomists for standard genome sequencing and annotation.</title>
        <authorList>
            <consortium name="The Broad Institute Genomics Platform"/>
            <consortium name="The Broad Institute Genome Sequencing Center for Infectious Disease"/>
            <person name="Wu L."/>
            <person name="Ma J."/>
        </authorList>
    </citation>
    <scope>NUCLEOTIDE SEQUENCE [LARGE SCALE GENOMIC DNA]</scope>
    <source>
        <strain evidence="3">YIM 94188</strain>
    </source>
</reference>
<feature type="compositionally biased region" description="Low complexity" evidence="1">
    <location>
        <begin position="28"/>
        <end position="39"/>
    </location>
</feature>
<evidence type="ECO:0000313" key="3">
    <source>
        <dbReference type="Proteomes" id="UP001596072"/>
    </source>
</evidence>
<dbReference type="Proteomes" id="UP001596072">
    <property type="component" value="Unassembled WGS sequence"/>
</dbReference>
<keyword evidence="3" id="KW-1185">Reference proteome</keyword>
<comment type="caution">
    <text evidence="2">The sequence shown here is derived from an EMBL/GenBank/DDBJ whole genome shotgun (WGS) entry which is preliminary data.</text>
</comment>
<feature type="region of interest" description="Disordered" evidence="1">
    <location>
        <begin position="1"/>
        <end position="41"/>
    </location>
</feature>
<dbReference type="EMBL" id="JBHSNS010000006">
    <property type="protein sequence ID" value="MFC5729811.1"/>
    <property type="molecule type" value="Genomic_DNA"/>
</dbReference>
<proteinExistence type="predicted"/>
<accession>A0ABW0ZJU0</accession>
<protein>
    <submittedName>
        <fullName evidence="2">Uncharacterized protein</fullName>
    </submittedName>
</protein>
<name>A0ABW0ZJU0_9ACTN</name>
<sequence>MRDSLHGEPRRAGVAAGTRPDPVRARPSRAPVPNRSPAAWPSDVRHVSTLQRLAGNQATVQRFTEGLRAAVLGAVGAARVVALDKAGHKRAAAALGKMLGYATLHGSAGPHGDDSGFHVRLFAAVNDLAGEIASHKTFAALPDRLQAVVFAAEKLNMDKVAGAPSAQNKMWMTSRPGSEGAENPGVPGSTGRFGAGSWKCNKLVADAYLAKTGGAIGKAKYPFYGSDKTWSYKANDLAATVSGGKPRLEPGKDLKHFPYSELIHLAADGKTVAEIDEFDAAGKVVAKYVLSGGVFEKYVEDPKAGWQKTKETKDPAELSPGTFARTGDLVSFHNKEKGESGHTGLNIGHDLFISAMNATEGVGILSISLHMDASRWDHYDFVGFRSFKK</sequence>
<feature type="compositionally biased region" description="Basic and acidic residues" evidence="1">
    <location>
        <begin position="1"/>
        <end position="11"/>
    </location>
</feature>
<evidence type="ECO:0000313" key="2">
    <source>
        <dbReference type="EMBL" id="MFC5729811.1"/>
    </source>
</evidence>
<organism evidence="2 3">
    <name type="scientific">Nocardioides vastitatis</name>
    <dbReference type="NCBI Taxonomy" id="2568655"/>
    <lineage>
        <taxon>Bacteria</taxon>
        <taxon>Bacillati</taxon>
        <taxon>Actinomycetota</taxon>
        <taxon>Actinomycetes</taxon>
        <taxon>Propionibacteriales</taxon>
        <taxon>Nocardioidaceae</taxon>
        <taxon>Nocardioides</taxon>
    </lineage>
</organism>